<feature type="compositionally biased region" description="Basic and acidic residues" evidence="1">
    <location>
        <begin position="227"/>
        <end position="237"/>
    </location>
</feature>
<evidence type="ECO:0000313" key="4">
    <source>
        <dbReference type="Proteomes" id="UP000728185"/>
    </source>
</evidence>
<feature type="compositionally biased region" description="Low complexity" evidence="1">
    <location>
        <begin position="784"/>
        <end position="801"/>
    </location>
</feature>
<feature type="region of interest" description="Disordered" evidence="1">
    <location>
        <begin position="473"/>
        <end position="568"/>
    </location>
</feature>
<feature type="region of interest" description="Disordered" evidence="1">
    <location>
        <begin position="210"/>
        <end position="237"/>
    </location>
</feature>
<feature type="compositionally biased region" description="Low complexity" evidence="1">
    <location>
        <begin position="376"/>
        <end position="389"/>
    </location>
</feature>
<protein>
    <submittedName>
        <fullName evidence="3">Uncharacterized protein</fullName>
    </submittedName>
</protein>
<accession>A0A8E0S3I5</accession>
<keyword evidence="2" id="KW-0812">Transmembrane</keyword>
<name>A0A8E0S3I5_9TREM</name>
<feature type="compositionally biased region" description="Low complexity" evidence="1">
    <location>
        <begin position="505"/>
        <end position="516"/>
    </location>
</feature>
<keyword evidence="2" id="KW-0472">Membrane</keyword>
<feature type="compositionally biased region" description="Basic and acidic residues" evidence="1">
    <location>
        <begin position="804"/>
        <end position="814"/>
    </location>
</feature>
<feature type="compositionally biased region" description="Polar residues" evidence="1">
    <location>
        <begin position="476"/>
        <end position="488"/>
    </location>
</feature>
<keyword evidence="2" id="KW-1133">Transmembrane helix</keyword>
<comment type="caution">
    <text evidence="3">The sequence shown here is derived from an EMBL/GenBank/DDBJ whole genome shotgun (WGS) entry which is preliminary data.</text>
</comment>
<sequence>MKAQKFRFSFPSVRIVGIVRPEDQMELTSEIAVKSPWSERISFENLVNLQPTITTLQPVNRTRLKLEWTLPPTSTWDFPVQVSDRAIYVHFQALITPIVLTENSSHPQKSRWKSCHQEQEGSSVQYLEKQSFLGSWHLNADMRNLRPFRSTLGELEPNSTYAIAIYGLLSLSERHRADPDSSGWYTLLSAEAIEQTLSVDQVEVETSLDRADKDVIKPEGPNTVEIPNKKEANSSKSSTEQESHILVVILGSLAGVLLVISLALIGLCIWYHLRTKRLVYQEATESPNKVGLTTSSLELSSTPNGYLMHTTNPVLNFMDSSFPAVQFTGSPQMQHLGITNPNLRQLTELQSLYQFSACPSSQNWSTMPFNPAEKAQQQVLHQQQQQQQQAWVNADLEKSSDSKNVSVPPGLYSHEKRAHPVQSAVHHHHQQQQQQQQHQEPSGGEQELDSLLRCDSDLSEKVAHTNEVKRDPFVNLITSPDGNLSSAAASDEEGDGTRIIQNDQSSSIYSHIGSESTLNELPPKLLDRRGCFSPQPPPPPPIGAGPIGLSALFNSGTTQTGMLHPSDNPQIQRPIPMYLSTTGIQPQIPNPELWNAGVLPMNMGGPGNWLNHPAVQASLLARQQSVPVSPYPPILMDSSILPSPYPITQPPAMFYRTLPNRRTVDLTPRLSVAPIPTTVMSTGTTTSILGQPVSMHDPLLLLQNREWSGNPLGNGSIAGSLTAASARRDYLGEDSDLDQLGSGHPSAQFVLKYWMANTNKSDDPIREVASTGATRLMQNSSKPPSSAESGRGSRPSGAGSEHSNSGEERKHHEVCLIFSNSKP</sequence>
<gene>
    <name evidence="3" type="ORF">FBUS_00775</name>
</gene>
<feature type="region of interest" description="Disordered" evidence="1">
    <location>
        <begin position="373"/>
        <end position="449"/>
    </location>
</feature>
<dbReference type="AlphaFoldDB" id="A0A8E0S3I5"/>
<dbReference type="EMBL" id="LUCM01001935">
    <property type="protein sequence ID" value="KAA0198107.1"/>
    <property type="molecule type" value="Genomic_DNA"/>
</dbReference>
<feature type="region of interest" description="Disordered" evidence="1">
    <location>
        <begin position="771"/>
        <end position="823"/>
    </location>
</feature>
<feature type="compositionally biased region" description="Polar residues" evidence="1">
    <location>
        <begin position="771"/>
        <end position="783"/>
    </location>
</feature>
<proteinExistence type="predicted"/>
<feature type="transmembrane region" description="Helical" evidence="2">
    <location>
        <begin position="245"/>
        <end position="273"/>
    </location>
</feature>
<evidence type="ECO:0000313" key="3">
    <source>
        <dbReference type="EMBL" id="KAA0198107.1"/>
    </source>
</evidence>
<organism evidence="3 4">
    <name type="scientific">Fasciolopsis buskii</name>
    <dbReference type="NCBI Taxonomy" id="27845"/>
    <lineage>
        <taxon>Eukaryota</taxon>
        <taxon>Metazoa</taxon>
        <taxon>Spiralia</taxon>
        <taxon>Lophotrochozoa</taxon>
        <taxon>Platyhelminthes</taxon>
        <taxon>Trematoda</taxon>
        <taxon>Digenea</taxon>
        <taxon>Plagiorchiida</taxon>
        <taxon>Echinostomata</taxon>
        <taxon>Echinostomatoidea</taxon>
        <taxon>Fasciolidae</taxon>
        <taxon>Fasciolopsis</taxon>
    </lineage>
</organism>
<feature type="compositionally biased region" description="Pro residues" evidence="1">
    <location>
        <begin position="534"/>
        <end position="543"/>
    </location>
</feature>
<evidence type="ECO:0000256" key="1">
    <source>
        <dbReference type="SAM" id="MobiDB-lite"/>
    </source>
</evidence>
<dbReference type="Proteomes" id="UP000728185">
    <property type="component" value="Unassembled WGS sequence"/>
</dbReference>
<evidence type="ECO:0000256" key="2">
    <source>
        <dbReference type="SAM" id="Phobius"/>
    </source>
</evidence>
<keyword evidence="4" id="KW-1185">Reference proteome</keyword>
<reference evidence="3" key="1">
    <citation type="submission" date="2019-05" db="EMBL/GenBank/DDBJ databases">
        <title>Annotation for the trematode Fasciolopsis buski.</title>
        <authorList>
            <person name="Choi Y.-J."/>
        </authorList>
    </citation>
    <scope>NUCLEOTIDE SEQUENCE</scope>
    <source>
        <strain evidence="3">HT</strain>
        <tissue evidence="3">Whole worm</tissue>
    </source>
</reference>
<dbReference type="OrthoDB" id="6288872at2759"/>
<feature type="compositionally biased region" description="Polar residues" evidence="1">
    <location>
        <begin position="552"/>
        <end position="568"/>
    </location>
</feature>